<dbReference type="GO" id="GO:0046872">
    <property type="term" value="F:metal ion binding"/>
    <property type="evidence" value="ECO:0007669"/>
    <property type="project" value="UniProtKB-KW"/>
</dbReference>
<dbReference type="AlphaFoldDB" id="A0A5S4H7B3"/>
<dbReference type="PANTHER" id="PTHR30521">
    <property type="entry name" value="DEFERROCHELATASE/PEROXIDASE"/>
    <property type="match status" value="1"/>
</dbReference>
<comment type="caution">
    <text evidence="13">The sequence shown here is derived from an EMBL/GenBank/DDBJ whole genome shotgun (WGS) entry which is preliminary data.</text>
</comment>
<dbReference type="PANTHER" id="PTHR30521:SF4">
    <property type="entry name" value="DEFERROCHELATASE"/>
    <property type="match status" value="1"/>
</dbReference>
<dbReference type="InterPro" id="IPR011008">
    <property type="entry name" value="Dimeric_a/b-barrel"/>
</dbReference>
<proteinExistence type="inferred from homology"/>
<name>A0A5S4H7B3_9ACTN</name>
<keyword evidence="7" id="KW-0408">Iron</keyword>
<evidence type="ECO:0000256" key="6">
    <source>
        <dbReference type="ARBA" id="ARBA00023002"/>
    </source>
</evidence>
<gene>
    <name evidence="13" type="ORF">ETD96_09835</name>
</gene>
<evidence type="ECO:0000313" key="13">
    <source>
        <dbReference type="EMBL" id="TMR40644.1"/>
    </source>
</evidence>
<feature type="region of interest" description="Disordered" evidence="9">
    <location>
        <begin position="109"/>
        <end position="133"/>
    </location>
</feature>
<feature type="region of interest" description="Disordered" evidence="9">
    <location>
        <begin position="33"/>
        <end position="55"/>
    </location>
</feature>
<comment type="similarity">
    <text evidence="8">Belongs to the DyP-type peroxidase family.</text>
</comment>
<dbReference type="OrthoDB" id="9781066at2"/>
<evidence type="ECO:0000259" key="12">
    <source>
        <dbReference type="Pfam" id="PF20628"/>
    </source>
</evidence>
<feature type="compositionally biased region" description="Basic and acidic residues" evidence="9">
    <location>
        <begin position="362"/>
        <end position="379"/>
    </location>
</feature>
<evidence type="ECO:0000256" key="7">
    <source>
        <dbReference type="ARBA" id="ARBA00023004"/>
    </source>
</evidence>
<dbReference type="SUPFAM" id="SSF54909">
    <property type="entry name" value="Dimeric alpha+beta barrel"/>
    <property type="match status" value="1"/>
</dbReference>
<dbReference type="InterPro" id="IPR006314">
    <property type="entry name" value="Dyp_peroxidase"/>
</dbReference>
<sequence>MPEQLGVRVSRRAVITTAAATAGAAAAAGALAAADRDAAPPPPGPSGTVPFHGTHQAGIATPQQQYALFAAFDLETADPLNGDRLTTAQAAGNFRRLMQAWTDVAERLTRGRPPAPRPGHRPGVPPDSGIADGLEPSRLTVTFGLGPDLFERIGRRRDRPGRLAPLPAFRGDRLEAAWSGGELLVQICADDPQIVSRAFRAVRSRAPGVARLRWSQQGFLGRFGDATPRNLFGHKDGTANLRPGHARFDRTVWSTAQDDPAWFAGGTYLVFRKIRMDLPKWDTTPGRAQDLVIGRRRGDGAPLSGEHEFSAPDLSRPGPDGGPLIPVDSHVALIRDVPMLRRSYNYDYGVQANTEPTGPHHHGGDAGHHHGEGAERHSGSGHDIYDAGLLFCAYLSDPGFFIRAQRKLAESDRLNAFIRHTGSAVFAVPPGVQPGGRVAAGLFEGR</sequence>
<evidence type="ECO:0000256" key="1">
    <source>
        <dbReference type="ARBA" id="ARBA00001970"/>
    </source>
</evidence>
<evidence type="ECO:0000256" key="4">
    <source>
        <dbReference type="ARBA" id="ARBA00022723"/>
    </source>
</evidence>
<keyword evidence="3" id="KW-0349">Heme</keyword>
<dbReference type="InterPro" id="IPR048327">
    <property type="entry name" value="Dyp_perox_N"/>
</dbReference>
<dbReference type="GO" id="GO:0020037">
    <property type="term" value="F:heme binding"/>
    <property type="evidence" value="ECO:0007669"/>
    <property type="project" value="InterPro"/>
</dbReference>
<dbReference type="InterPro" id="IPR006311">
    <property type="entry name" value="TAT_signal"/>
</dbReference>
<evidence type="ECO:0000313" key="14">
    <source>
        <dbReference type="Proteomes" id="UP000305238"/>
    </source>
</evidence>
<feature type="domain" description="Dyp-type peroxidase N-terminal" evidence="11">
    <location>
        <begin position="56"/>
        <end position="219"/>
    </location>
</feature>
<dbReference type="Proteomes" id="UP000305238">
    <property type="component" value="Unassembled WGS sequence"/>
</dbReference>
<evidence type="ECO:0000256" key="9">
    <source>
        <dbReference type="SAM" id="MobiDB-lite"/>
    </source>
</evidence>
<dbReference type="PROSITE" id="PS51318">
    <property type="entry name" value="TAT"/>
    <property type="match status" value="1"/>
</dbReference>
<evidence type="ECO:0000256" key="8">
    <source>
        <dbReference type="ARBA" id="ARBA00025737"/>
    </source>
</evidence>
<evidence type="ECO:0000256" key="10">
    <source>
        <dbReference type="SAM" id="SignalP"/>
    </source>
</evidence>
<feature type="region of interest" description="Disordered" evidence="9">
    <location>
        <begin position="352"/>
        <end position="379"/>
    </location>
</feature>
<dbReference type="PROSITE" id="PS51404">
    <property type="entry name" value="DYP_PEROXIDASE"/>
    <property type="match status" value="1"/>
</dbReference>
<evidence type="ECO:0000256" key="5">
    <source>
        <dbReference type="ARBA" id="ARBA00022729"/>
    </source>
</evidence>
<feature type="region of interest" description="Disordered" evidence="9">
    <location>
        <begin position="294"/>
        <end position="322"/>
    </location>
</feature>
<evidence type="ECO:0000259" key="11">
    <source>
        <dbReference type="Pfam" id="PF04261"/>
    </source>
</evidence>
<dbReference type="EMBL" id="VCKZ01000048">
    <property type="protein sequence ID" value="TMR40644.1"/>
    <property type="molecule type" value="Genomic_DNA"/>
</dbReference>
<keyword evidence="14" id="KW-1185">Reference proteome</keyword>
<keyword evidence="6" id="KW-0560">Oxidoreductase</keyword>
<dbReference type="RefSeq" id="WP_138636004.1">
    <property type="nucleotide sequence ID" value="NZ_VCKZ01000048.1"/>
</dbReference>
<dbReference type="Pfam" id="PF04261">
    <property type="entry name" value="Dyp_perox_N"/>
    <property type="match status" value="1"/>
</dbReference>
<feature type="signal peptide" evidence="10">
    <location>
        <begin position="1"/>
        <end position="32"/>
    </location>
</feature>
<keyword evidence="4" id="KW-0479">Metal-binding</keyword>
<feature type="chain" id="PRO_5038338042" evidence="10">
    <location>
        <begin position="33"/>
        <end position="446"/>
    </location>
</feature>
<feature type="domain" description="Dyp-type peroxidase C-terminal" evidence="12">
    <location>
        <begin position="227"/>
        <end position="432"/>
    </location>
</feature>
<dbReference type="NCBIfam" id="TIGR01413">
    <property type="entry name" value="Dyp_perox_fam"/>
    <property type="match status" value="1"/>
</dbReference>
<evidence type="ECO:0000256" key="2">
    <source>
        <dbReference type="ARBA" id="ARBA00022559"/>
    </source>
</evidence>
<keyword evidence="5 10" id="KW-0732">Signal</keyword>
<evidence type="ECO:0000256" key="3">
    <source>
        <dbReference type="ARBA" id="ARBA00022617"/>
    </source>
</evidence>
<dbReference type="Pfam" id="PF20628">
    <property type="entry name" value="Dyp_perox_C"/>
    <property type="match status" value="1"/>
</dbReference>
<accession>A0A5S4H7B3</accession>
<dbReference type="GO" id="GO:0005829">
    <property type="term" value="C:cytosol"/>
    <property type="evidence" value="ECO:0007669"/>
    <property type="project" value="TreeGrafter"/>
</dbReference>
<protein>
    <submittedName>
        <fullName evidence="13">Dyp-type peroxidase</fullName>
    </submittedName>
</protein>
<organism evidence="13 14">
    <name type="scientific">Actinomadura geliboluensis</name>
    <dbReference type="NCBI Taxonomy" id="882440"/>
    <lineage>
        <taxon>Bacteria</taxon>
        <taxon>Bacillati</taxon>
        <taxon>Actinomycetota</taxon>
        <taxon>Actinomycetes</taxon>
        <taxon>Streptosporangiales</taxon>
        <taxon>Thermomonosporaceae</taxon>
        <taxon>Actinomadura</taxon>
    </lineage>
</organism>
<keyword evidence="2 13" id="KW-0575">Peroxidase</keyword>
<dbReference type="InterPro" id="IPR048328">
    <property type="entry name" value="Dyp_perox_C"/>
</dbReference>
<reference evidence="13 14" key="1">
    <citation type="submission" date="2019-05" db="EMBL/GenBank/DDBJ databases">
        <title>Draft genome sequence of Actinomadura geliboluensis A8036.</title>
        <authorList>
            <person name="Saricaoglu S."/>
            <person name="Isik K."/>
        </authorList>
    </citation>
    <scope>NUCLEOTIDE SEQUENCE [LARGE SCALE GENOMIC DNA]</scope>
    <source>
        <strain evidence="13 14">A8036</strain>
    </source>
</reference>
<dbReference type="GO" id="GO:0004601">
    <property type="term" value="F:peroxidase activity"/>
    <property type="evidence" value="ECO:0007669"/>
    <property type="project" value="UniProtKB-KW"/>
</dbReference>
<comment type="cofactor">
    <cofactor evidence="1">
        <name>heme b</name>
        <dbReference type="ChEBI" id="CHEBI:60344"/>
    </cofactor>
</comment>